<feature type="signal peptide" evidence="1">
    <location>
        <begin position="1"/>
        <end position="20"/>
    </location>
</feature>
<sequence>MIAIALSFGAAAFASSSAQAAPCCSAPICQQEEPPNACNYCLACAVEEEAGDITEEPVYDEVEGLCLAAAEVSTSEAADLEPGAGCR</sequence>
<protein>
    <recommendedName>
        <fullName evidence="4">Secreted protein</fullName>
    </recommendedName>
</protein>
<evidence type="ECO:0000313" key="3">
    <source>
        <dbReference type="Proteomes" id="UP001139031"/>
    </source>
</evidence>
<comment type="caution">
    <text evidence="2">The sequence shown here is derived from an EMBL/GenBank/DDBJ whole genome shotgun (WGS) entry which is preliminary data.</text>
</comment>
<evidence type="ECO:0000256" key="1">
    <source>
        <dbReference type="SAM" id="SignalP"/>
    </source>
</evidence>
<gene>
    <name evidence="2" type="ORF">K7C98_27125</name>
</gene>
<dbReference type="RefSeq" id="WP_224194681.1">
    <property type="nucleotide sequence ID" value="NZ_JAIRAU010000036.1"/>
</dbReference>
<dbReference type="EMBL" id="JAIRAU010000036">
    <property type="protein sequence ID" value="MBZ5712928.1"/>
    <property type="molecule type" value="Genomic_DNA"/>
</dbReference>
<evidence type="ECO:0008006" key="4">
    <source>
        <dbReference type="Google" id="ProtNLM"/>
    </source>
</evidence>
<name>A0ABS7TXE9_9BACT</name>
<organism evidence="2 3">
    <name type="scientific">Nannocystis pusilla</name>
    <dbReference type="NCBI Taxonomy" id="889268"/>
    <lineage>
        <taxon>Bacteria</taxon>
        <taxon>Pseudomonadati</taxon>
        <taxon>Myxococcota</taxon>
        <taxon>Polyangia</taxon>
        <taxon>Nannocystales</taxon>
        <taxon>Nannocystaceae</taxon>
        <taxon>Nannocystis</taxon>
    </lineage>
</organism>
<proteinExistence type="predicted"/>
<keyword evidence="3" id="KW-1185">Reference proteome</keyword>
<dbReference type="Proteomes" id="UP001139031">
    <property type="component" value="Unassembled WGS sequence"/>
</dbReference>
<feature type="chain" id="PRO_5045207052" description="Secreted protein" evidence="1">
    <location>
        <begin position="21"/>
        <end position="87"/>
    </location>
</feature>
<accession>A0ABS7TXE9</accession>
<keyword evidence="1" id="KW-0732">Signal</keyword>
<reference evidence="2" key="1">
    <citation type="submission" date="2021-08" db="EMBL/GenBank/DDBJ databases">
        <authorList>
            <person name="Stevens D.C."/>
        </authorList>
    </citation>
    <scope>NUCLEOTIDE SEQUENCE</scope>
    <source>
        <strain evidence="2">DSM 53165</strain>
    </source>
</reference>
<evidence type="ECO:0000313" key="2">
    <source>
        <dbReference type="EMBL" id="MBZ5712928.1"/>
    </source>
</evidence>